<dbReference type="InterPro" id="IPR016461">
    <property type="entry name" value="COMT-like"/>
</dbReference>
<proteinExistence type="predicted"/>
<keyword evidence="3" id="KW-0949">S-adenosyl-L-methionine</keyword>
<dbReference type="PANTHER" id="PTHR43712:SF2">
    <property type="entry name" value="O-METHYLTRANSFERASE CICE"/>
    <property type="match status" value="1"/>
</dbReference>
<dbReference type="Pfam" id="PF00891">
    <property type="entry name" value="Methyltransf_2"/>
    <property type="match status" value="1"/>
</dbReference>
<dbReference type="InterPro" id="IPR001077">
    <property type="entry name" value="COMT_C"/>
</dbReference>
<gene>
    <name evidence="6" type="ORF">ACFYV7_25900</name>
</gene>
<feature type="domain" description="O-methyltransferase C-terminal" evidence="4">
    <location>
        <begin position="138"/>
        <end position="345"/>
    </location>
</feature>
<dbReference type="EMBL" id="JBIAPI010000007">
    <property type="protein sequence ID" value="MFF3226255.1"/>
    <property type="molecule type" value="Genomic_DNA"/>
</dbReference>
<dbReference type="Gene3D" id="1.10.10.10">
    <property type="entry name" value="Winged helix-like DNA-binding domain superfamily/Winged helix DNA-binding domain"/>
    <property type="match status" value="1"/>
</dbReference>
<organism evidence="6 7">
    <name type="scientific">Nocardia suismassiliense</name>
    <dbReference type="NCBI Taxonomy" id="2077092"/>
    <lineage>
        <taxon>Bacteria</taxon>
        <taxon>Bacillati</taxon>
        <taxon>Actinomycetota</taxon>
        <taxon>Actinomycetes</taxon>
        <taxon>Mycobacteriales</taxon>
        <taxon>Nocardiaceae</taxon>
        <taxon>Nocardia</taxon>
    </lineage>
</organism>
<dbReference type="GO" id="GO:0032259">
    <property type="term" value="P:methylation"/>
    <property type="evidence" value="ECO:0007669"/>
    <property type="project" value="UniProtKB-KW"/>
</dbReference>
<reference evidence="6 7" key="1">
    <citation type="submission" date="2024-10" db="EMBL/GenBank/DDBJ databases">
        <title>The Natural Products Discovery Center: Release of the First 8490 Sequenced Strains for Exploring Actinobacteria Biosynthetic Diversity.</title>
        <authorList>
            <person name="Kalkreuter E."/>
            <person name="Kautsar S.A."/>
            <person name="Yang D."/>
            <person name="Bader C.D."/>
            <person name="Teijaro C.N."/>
            <person name="Fluegel L."/>
            <person name="Davis C.M."/>
            <person name="Simpson J.R."/>
            <person name="Lauterbach L."/>
            <person name="Steele A.D."/>
            <person name="Gui C."/>
            <person name="Meng S."/>
            <person name="Li G."/>
            <person name="Viehrig K."/>
            <person name="Ye F."/>
            <person name="Su P."/>
            <person name="Kiefer A.F."/>
            <person name="Nichols A."/>
            <person name="Cepeda A.J."/>
            <person name="Yan W."/>
            <person name="Fan B."/>
            <person name="Jiang Y."/>
            <person name="Adhikari A."/>
            <person name="Zheng C.-J."/>
            <person name="Schuster L."/>
            <person name="Cowan T.M."/>
            <person name="Smanski M.J."/>
            <person name="Chevrette M.G."/>
            <person name="De Carvalho L.P.S."/>
            <person name="Shen B."/>
        </authorList>
    </citation>
    <scope>NUCLEOTIDE SEQUENCE [LARGE SCALE GENOMIC DNA]</scope>
    <source>
        <strain evidence="6 7">NPDC003040</strain>
    </source>
</reference>
<dbReference type="Proteomes" id="UP001601948">
    <property type="component" value="Unassembled WGS sequence"/>
</dbReference>
<dbReference type="GO" id="GO:0008168">
    <property type="term" value="F:methyltransferase activity"/>
    <property type="evidence" value="ECO:0007669"/>
    <property type="project" value="UniProtKB-KW"/>
</dbReference>
<dbReference type="CDD" id="cd00090">
    <property type="entry name" value="HTH_ARSR"/>
    <property type="match status" value="1"/>
</dbReference>
<sequence>MAPDHPRMPPPALVRAVELVRNGLSVAYRKLVPGQLAVMELLAAGWLTQAIHAAAELGIADALADGPRSGAELAETVGADEDALHRLLRLLISHGIFTRRRDGRYALTSMAKALQRDTGVTLRDAALFFGSPIHRDNWSHLVDAVRTGKPVGEALHGMSFFEHARVDRELGTLFDNAMTSIGSLSLAPLLAAYDFGTFDTLVDVGGGEGALITEILRRAPRSTGILFDLPEVLESAPSRLAELGLTDRCTIEAGSFFDAVPQGGDAYLLKHILHDWAEDDAGRILTTVRAAMKPDARLLIIELVVPEHTRPHPGKFIDLEMLVNTGGRERTADEYRKFLAHFGFQLTRVIPTVSPDNILEAAPA</sequence>
<dbReference type="Gene3D" id="3.40.50.150">
    <property type="entry name" value="Vaccinia Virus protein VP39"/>
    <property type="match status" value="1"/>
</dbReference>
<evidence type="ECO:0000313" key="6">
    <source>
        <dbReference type="EMBL" id="MFF3226255.1"/>
    </source>
</evidence>
<evidence type="ECO:0000256" key="2">
    <source>
        <dbReference type="ARBA" id="ARBA00022679"/>
    </source>
</evidence>
<dbReference type="SUPFAM" id="SSF53335">
    <property type="entry name" value="S-adenosyl-L-methionine-dependent methyltransferases"/>
    <property type="match status" value="1"/>
</dbReference>
<protein>
    <submittedName>
        <fullName evidence="6">Methyltransferase</fullName>
    </submittedName>
</protein>
<evidence type="ECO:0000313" key="7">
    <source>
        <dbReference type="Proteomes" id="UP001601948"/>
    </source>
</evidence>
<evidence type="ECO:0000256" key="1">
    <source>
        <dbReference type="ARBA" id="ARBA00022603"/>
    </source>
</evidence>
<dbReference type="CDD" id="cd02440">
    <property type="entry name" value="AdoMet_MTases"/>
    <property type="match status" value="1"/>
</dbReference>
<dbReference type="Gene3D" id="1.10.287.1350">
    <property type="match status" value="1"/>
</dbReference>
<dbReference type="InterPro" id="IPR036388">
    <property type="entry name" value="WH-like_DNA-bd_sf"/>
</dbReference>
<comment type="caution">
    <text evidence="6">The sequence shown here is derived from an EMBL/GenBank/DDBJ whole genome shotgun (WGS) entry which is preliminary data.</text>
</comment>
<keyword evidence="1 6" id="KW-0489">Methyltransferase</keyword>
<dbReference type="Pfam" id="PF08100">
    <property type="entry name" value="Dimerisation"/>
    <property type="match status" value="1"/>
</dbReference>
<evidence type="ECO:0000259" key="4">
    <source>
        <dbReference type="Pfam" id="PF00891"/>
    </source>
</evidence>
<dbReference type="PIRSF" id="PIRSF005739">
    <property type="entry name" value="O-mtase"/>
    <property type="match status" value="1"/>
</dbReference>
<dbReference type="PROSITE" id="PS51683">
    <property type="entry name" value="SAM_OMT_II"/>
    <property type="match status" value="1"/>
</dbReference>
<dbReference type="PANTHER" id="PTHR43712">
    <property type="entry name" value="PUTATIVE (AFU_ORTHOLOGUE AFUA_4G14580)-RELATED"/>
    <property type="match status" value="1"/>
</dbReference>
<evidence type="ECO:0000259" key="5">
    <source>
        <dbReference type="Pfam" id="PF08100"/>
    </source>
</evidence>
<dbReference type="RefSeq" id="WP_387721358.1">
    <property type="nucleotide sequence ID" value="NZ_JBIAPI010000007.1"/>
</dbReference>
<name>A0ABW6QYB4_9NOCA</name>
<dbReference type="InterPro" id="IPR029063">
    <property type="entry name" value="SAM-dependent_MTases_sf"/>
</dbReference>
<feature type="domain" description="O-methyltransferase dimerisation" evidence="5">
    <location>
        <begin position="39"/>
        <end position="114"/>
    </location>
</feature>
<keyword evidence="7" id="KW-1185">Reference proteome</keyword>
<dbReference type="InterPro" id="IPR036390">
    <property type="entry name" value="WH_DNA-bd_sf"/>
</dbReference>
<accession>A0ABW6QYB4</accession>
<dbReference type="InterPro" id="IPR011991">
    <property type="entry name" value="ArsR-like_HTH"/>
</dbReference>
<dbReference type="SUPFAM" id="SSF46785">
    <property type="entry name" value="Winged helix' DNA-binding domain"/>
    <property type="match status" value="1"/>
</dbReference>
<keyword evidence="2" id="KW-0808">Transferase</keyword>
<evidence type="ECO:0000256" key="3">
    <source>
        <dbReference type="ARBA" id="ARBA00022691"/>
    </source>
</evidence>
<dbReference type="InterPro" id="IPR012967">
    <property type="entry name" value="COMT_dimerisation"/>
</dbReference>